<dbReference type="Proteomes" id="UP000641454">
    <property type="component" value="Unassembled WGS sequence"/>
</dbReference>
<keyword evidence="3" id="KW-1185">Reference proteome</keyword>
<evidence type="ECO:0000313" key="2">
    <source>
        <dbReference type="EMBL" id="MBC5845438.1"/>
    </source>
</evidence>
<feature type="domain" description="KTSC" evidence="1">
    <location>
        <begin position="7"/>
        <end position="64"/>
    </location>
</feature>
<protein>
    <submittedName>
        <fullName evidence="2">KTSC domain-containing protein</fullName>
    </submittedName>
</protein>
<organism evidence="2 3">
    <name type="scientific">Flavobacterium muglaense</name>
    <dbReference type="NCBI Taxonomy" id="2764716"/>
    <lineage>
        <taxon>Bacteria</taxon>
        <taxon>Pseudomonadati</taxon>
        <taxon>Bacteroidota</taxon>
        <taxon>Flavobacteriia</taxon>
        <taxon>Flavobacteriales</taxon>
        <taxon>Flavobacteriaceae</taxon>
        <taxon>Flavobacterium</taxon>
    </lineage>
</organism>
<evidence type="ECO:0000313" key="3">
    <source>
        <dbReference type="Proteomes" id="UP000641454"/>
    </source>
</evidence>
<dbReference type="InterPro" id="IPR025309">
    <property type="entry name" value="KTSC_dom"/>
</dbReference>
<dbReference type="Pfam" id="PF13619">
    <property type="entry name" value="KTSC"/>
    <property type="match status" value="1"/>
</dbReference>
<sequence>MKRYPVKSCNIKSVGYDEIKKTLEIEFKLLAIHHYFDVTIDEFVLLMKAPNIESHYLDYVYSKYYFDVS</sequence>
<accession>A0A923N4E4</accession>
<gene>
    <name evidence="2" type="ORF">H8R25_13450</name>
</gene>
<dbReference type="RefSeq" id="WP_187019984.1">
    <property type="nucleotide sequence ID" value="NZ_JACRUK010000039.1"/>
</dbReference>
<comment type="caution">
    <text evidence="2">The sequence shown here is derived from an EMBL/GenBank/DDBJ whole genome shotgun (WGS) entry which is preliminary data.</text>
</comment>
<reference evidence="2 3" key="1">
    <citation type="submission" date="2020-08" db="EMBL/GenBank/DDBJ databases">
        <title>Description of novel Flavobacterium F-392 isolate.</title>
        <authorList>
            <person name="Saticioglu I.B."/>
            <person name="Duman M."/>
            <person name="Altun S."/>
        </authorList>
    </citation>
    <scope>NUCLEOTIDE SEQUENCE [LARGE SCALE GENOMIC DNA]</scope>
    <source>
        <strain evidence="2 3">F-392</strain>
    </source>
</reference>
<name>A0A923N4E4_9FLAO</name>
<evidence type="ECO:0000259" key="1">
    <source>
        <dbReference type="Pfam" id="PF13619"/>
    </source>
</evidence>
<proteinExistence type="predicted"/>
<dbReference type="AlphaFoldDB" id="A0A923N4E4"/>
<dbReference type="EMBL" id="JACRUL010000038">
    <property type="protein sequence ID" value="MBC5845438.1"/>
    <property type="molecule type" value="Genomic_DNA"/>
</dbReference>